<feature type="binding site" evidence="2">
    <location>
        <begin position="239"/>
        <end position="246"/>
    </location>
    <ligand>
        <name>ATP</name>
        <dbReference type="ChEBI" id="CHEBI:30616"/>
    </ligand>
</feature>
<sequence length="412" mass="45305">MTYESLSKLFYKDSSSDRFERNAVLAKARRQADSSFLLGMKNENGEELFFSMPRELAVLSEAVLCREREISDSLSTLPGIARSALVRNLVISEVVSTNQLEGIHSTRKQINDLLEGADSPSEPAAQKRFRELAKLYMGLSDPRGFSRPEAPEDIRLIYDRVMDGENLGGDAPDGRLFRKNAVEVIGAGGKVLHEGLMPEEAIVGALSSMLSLVNSPDVPGLMAAIAAHYIFEYVHPFYDGNGRTGRYLLALHLSRPLSQLTALSLSRAIADSKAAYYRAFKDAENPLNHGEITTFMICMMEYLSSAQVALLDDLGSNAGRLREAEIALRKVEEERDLTSKQVDVLFVLVQSSLFAAFPDVSLADLALAVGLTRQGARPHVKELEKLGLVVATSQKPLRFALAEEARRLLSLS</sequence>
<dbReference type="PANTHER" id="PTHR13504:SF40">
    <property type="entry name" value="FIDO DOMAIN-CONTAINING PROTEIN"/>
    <property type="match status" value="1"/>
</dbReference>
<organism evidence="4 5">
    <name type="scientific">Collinsella acetigenes</name>
    <dbReference type="NCBI Taxonomy" id="2713419"/>
    <lineage>
        <taxon>Bacteria</taxon>
        <taxon>Bacillati</taxon>
        <taxon>Actinomycetota</taxon>
        <taxon>Coriobacteriia</taxon>
        <taxon>Coriobacteriales</taxon>
        <taxon>Coriobacteriaceae</taxon>
        <taxon>Collinsella</taxon>
    </lineage>
</organism>
<keyword evidence="5" id="KW-1185">Reference proteome</keyword>
<dbReference type="InterPro" id="IPR036390">
    <property type="entry name" value="WH_DNA-bd_sf"/>
</dbReference>
<accession>A0A7X9UAZ6</accession>
<dbReference type="Pfam" id="PF02661">
    <property type="entry name" value="Fic"/>
    <property type="match status" value="1"/>
</dbReference>
<name>A0A7X9UAZ6_9ACTN</name>
<evidence type="ECO:0000256" key="1">
    <source>
        <dbReference type="PIRSR" id="PIRSR640198-1"/>
    </source>
</evidence>
<dbReference type="PANTHER" id="PTHR13504">
    <property type="entry name" value="FIDO DOMAIN-CONTAINING PROTEIN DDB_G0283145"/>
    <property type="match status" value="1"/>
</dbReference>
<dbReference type="AlphaFoldDB" id="A0A7X9UAZ6"/>
<dbReference type="PROSITE" id="PS51459">
    <property type="entry name" value="FIDO"/>
    <property type="match status" value="1"/>
</dbReference>
<comment type="caution">
    <text evidence="4">The sequence shown here is derived from an EMBL/GenBank/DDBJ whole genome shotgun (WGS) entry which is preliminary data.</text>
</comment>
<reference evidence="4 5" key="1">
    <citation type="submission" date="2020-04" db="EMBL/GenBank/DDBJ databases">
        <title>Collinsella sp. KGMB02528 nov., an anaerobic actinobacterium isolated from human feces.</title>
        <authorList>
            <person name="Han K.-I."/>
            <person name="Eom M.K."/>
            <person name="Kim J.-S."/>
            <person name="Lee K.C."/>
            <person name="Suh M.K."/>
            <person name="Park S.-H."/>
            <person name="Lee J.H."/>
            <person name="Kang S.W."/>
            <person name="Park J.-E."/>
            <person name="Oh B.S."/>
            <person name="Yu S.Y."/>
            <person name="Choi S.-H."/>
            <person name="Lee D.H."/>
            <person name="Yoon H."/>
            <person name="Kim B.-Y."/>
            <person name="Lee J.H."/>
            <person name="Lee J.-S."/>
        </authorList>
    </citation>
    <scope>NUCLEOTIDE SEQUENCE [LARGE SCALE GENOMIC DNA]</scope>
    <source>
        <strain evidence="4 5">KGMB02528</strain>
    </source>
</reference>
<feature type="active site" evidence="1">
    <location>
        <position position="235"/>
    </location>
</feature>
<dbReference type="InterPro" id="IPR036597">
    <property type="entry name" value="Fido-like_dom_sf"/>
</dbReference>
<evidence type="ECO:0000313" key="4">
    <source>
        <dbReference type="EMBL" id="NMF54837.1"/>
    </source>
</evidence>
<evidence type="ECO:0000313" key="5">
    <source>
        <dbReference type="Proteomes" id="UP000546970"/>
    </source>
</evidence>
<dbReference type="Gene3D" id="1.10.3290.10">
    <property type="entry name" value="Fido-like domain"/>
    <property type="match status" value="1"/>
</dbReference>
<gene>
    <name evidence="4" type="ORF">HF320_00590</name>
</gene>
<dbReference type="RefSeq" id="WP_169276621.1">
    <property type="nucleotide sequence ID" value="NZ_JABBCP010000001.1"/>
</dbReference>
<evidence type="ECO:0000259" key="3">
    <source>
        <dbReference type="PROSITE" id="PS51459"/>
    </source>
</evidence>
<proteinExistence type="predicted"/>
<dbReference type="SUPFAM" id="SSF46785">
    <property type="entry name" value="Winged helix' DNA-binding domain"/>
    <property type="match status" value="1"/>
</dbReference>
<dbReference type="Gene3D" id="1.10.10.10">
    <property type="entry name" value="Winged helix-like DNA-binding domain superfamily/Winged helix DNA-binding domain"/>
    <property type="match status" value="1"/>
</dbReference>
<evidence type="ECO:0000256" key="2">
    <source>
        <dbReference type="PIRSR" id="PIRSR640198-2"/>
    </source>
</evidence>
<feature type="domain" description="Fido" evidence="3">
    <location>
        <begin position="149"/>
        <end position="298"/>
    </location>
</feature>
<dbReference type="GO" id="GO:0005524">
    <property type="term" value="F:ATP binding"/>
    <property type="evidence" value="ECO:0007669"/>
    <property type="project" value="UniProtKB-KW"/>
</dbReference>
<protein>
    <submittedName>
        <fullName evidence="4">Fic family protein</fullName>
    </submittedName>
</protein>
<dbReference type="SUPFAM" id="SSF140931">
    <property type="entry name" value="Fic-like"/>
    <property type="match status" value="1"/>
</dbReference>
<dbReference type="InterPro" id="IPR003812">
    <property type="entry name" value="Fido"/>
</dbReference>
<dbReference type="Proteomes" id="UP000546970">
    <property type="component" value="Unassembled WGS sequence"/>
</dbReference>
<dbReference type="EMBL" id="JABBCP010000001">
    <property type="protein sequence ID" value="NMF54837.1"/>
    <property type="molecule type" value="Genomic_DNA"/>
</dbReference>
<keyword evidence="2" id="KW-0547">Nucleotide-binding</keyword>
<dbReference type="InterPro" id="IPR036388">
    <property type="entry name" value="WH-like_DNA-bd_sf"/>
</dbReference>
<keyword evidence="2" id="KW-0067">ATP-binding</keyword>
<dbReference type="InterPro" id="IPR040198">
    <property type="entry name" value="Fido_containing"/>
</dbReference>